<evidence type="ECO:0000313" key="5">
    <source>
        <dbReference type="Proteomes" id="UP000312512"/>
    </source>
</evidence>
<name>A0A5C4WNU3_9ACTN</name>
<dbReference type="SUPFAM" id="SSF69572">
    <property type="entry name" value="Activating enzymes of the ubiquitin-like proteins"/>
    <property type="match status" value="1"/>
</dbReference>
<dbReference type="InterPro" id="IPR045886">
    <property type="entry name" value="ThiF/MoeB/HesA"/>
</dbReference>
<sequence>MATRRRPQQPTRLVDHGCSEPISCGWSQKRTRTARRSSTPDLLEDGDRLGRLDPAGAERCFSNLAFFESFSTLGRSREDLQRRLRESHVLVLGTGGLNSDTIPHLAGLGVGRLTLLDRDTVHSGNFARQYLYRWDGIGARKVERASTWVRDFDAAIEVEAIDTDVGGPEQLFELIARTRPDAAADGLLAAVALFLIFGIVWQWAALPLRGDSYALLANALRCHDLYRTTWLTAKDRLFRLAEAESAGPAETGERDRQVARWFVVPYVAGTAVMAWMLFTVVLPLMISPGGWGVAQLAGGEIGSATSGRRRPRRAAPPSVRRALRARAPSPRAGAVVHAAFLIGGTVGGMWHREIGVPIIEPLRPLPGGVTEEPAGEGRA</sequence>
<keyword evidence="2" id="KW-0812">Transmembrane</keyword>
<dbReference type="GO" id="GO:0016779">
    <property type="term" value="F:nucleotidyltransferase activity"/>
    <property type="evidence" value="ECO:0007669"/>
    <property type="project" value="TreeGrafter"/>
</dbReference>
<feature type="transmembrane region" description="Helical" evidence="2">
    <location>
        <begin position="187"/>
        <end position="206"/>
    </location>
</feature>
<feature type="transmembrane region" description="Helical" evidence="2">
    <location>
        <begin position="263"/>
        <end position="286"/>
    </location>
</feature>
<dbReference type="PANTHER" id="PTHR10953:SF102">
    <property type="entry name" value="ADENYLYLTRANSFERASE AND SULFURTRANSFERASE MOCS3"/>
    <property type="match status" value="1"/>
</dbReference>
<reference evidence="4 5" key="1">
    <citation type="submission" date="2019-10" db="EMBL/GenBank/DDBJ databases">
        <title>Nonomuraea sp. nov., isolated from Phyllanthus amarus.</title>
        <authorList>
            <person name="Klykleung N."/>
            <person name="Tanasupawat S."/>
        </authorList>
    </citation>
    <scope>NUCLEOTIDE SEQUENCE [LARGE SCALE GENOMIC DNA]</scope>
    <source>
        <strain evidence="4 5">PA1-10</strain>
    </source>
</reference>
<dbReference type="EMBL" id="VDLX02000004">
    <property type="protein sequence ID" value="KAB8195313.1"/>
    <property type="molecule type" value="Genomic_DNA"/>
</dbReference>
<dbReference type="GO" id="GO:0004792">
    <property type="term" value="F:thiosulfate-cyanide sulfurtransferase activity"/>
    <property type="evidence" value="ECO:0007669"/>
    <property type="project" value="TreeGrafter"/>
</dbReference>
<dbReference type="GO" id="GO:0008641">
    <property type="term" value="F:ubiquitin-like modifier activating enzyme activity"/>
    <property type="evidence" value="ECO:0007669"/>
    <property type="project" value="InterPro"/>
</dbReference>
<proteinExistence type="predicted"/>
<feature type="region of interest" description="Disordered" evidence="1">
    <location>
        <begin position="302"/>
        <end position="326"/>
    </location>
</feature>
<dbReference type="OrthoDB" id="9204719at2"/>
<comment type="caution">
    <text evidence="4">The sequence shown here is derived from an EMBL/GenBank/DDBJ whole genome shotgun (WGS) entry which is preliminary data.</text>
</comment>
<keyword evidence="2" id="KW-1133">Transmembrane helix</keyword>
<feature type="domain" description="THIF-type NAD/FAD binding fold" evidence="3">
    <location>
        <begin position="77"/>
        <end position="185"/>
    </location>
</feature>
<dbReference type="InterPro" id="IPR035985">
    <property type="entry name" value="Ubiquitin-activating_enz"/>
</dbReference>
<dbReference type="GO" id="GO:0005737">
    <property type="term" value="C:cytoplasm"/>
    <property type="evidence" value="ECO:0007669"/>
    <property type="project" value="TreeGrafter"/>
</dbReference>
<accession>A0A5C4WNU3</accession>
<dbReference type="Pfam" id="PF00899">
    <property type="entry name" value="ThiF"/>
    <property type="match status" value="1"/>
</dbReference>
<evidence type="ECO:0000256" key="2">
    <source>
        <dbReference type="SAM" id="Phobius"/>
    </source>
</evidence>
<evidence type="ECO:0000256" key="1">
    <source>
        <dbReference type="SAM" id="MobiDB-lite"/>
    </source>
</evidence>
<dbReference type="Proteomes" id="UP000312512">
    <property type="component" value="Unassembled WGS sequence"/>
</dbReference>
<evidence type="ECO:0000313" key="4">
    <source>
        <dbReference type="EMBL" id="KAB8195313.1"/>
    </source>
</evidence>
<keyword evidence="2" id="KW-0472">Membrane</keyword>
<feature type="compositionally biased region" description="Low complexity" evidence="1">
    <location>
        <begin position="315"/>
        <end position="326"/>
    </location>
</feature>
<dbReference type="PANTHER" id="PTHR10953">
    <property type="entry name" value="UBIQUITIN-ACTIVATING ENZYME E1"/>
    <property type="match status" value="1"/>
</dbReference>
<protein>
    <recommendedName>
        <fullName evidence="3">THIF-type NAD/FAD binding fold domain-containing protein</fullName>
    </recommendedName>
</protein>
<dbReference type="InterPro" id="IPR000594">
    <property type="entry name" value="ThiF_NAD_FAD-bd"/>
</dbReference>
<dbReference type="Gene3D" id="3.40.50.720">
    <property type="entry name" value="NAD(P)-binding Rossmann-like Domain"/>
    <property type="match status" value="1"/>
</dbReference>
<evidence type="ECO:0000259" key="3">
    <source>
        <dbReference type="Pfam" id="PF00899"/>
    </source>
</evidence>
<keyword evidence="5" id="KW-1185">Reference proteome</keyword>
<gene>
    <name evidence="4" type="ORF">FH608_013210</name>
</gene>
<organism evidence="4 5">
    <name type="scientific">Nonomuraea phyllanthi</name>
    <dbReference type="NCBI Taxonomy" id="2219224"/>
    <lineage>
        <taxon>Bacteria</taxon>
        <taxon>Bacillati</taxon>
        <taxon>Actinomycetota</taxon>
        <taxon>Actinomycetes</taxon>
        <taxon>Streptosporangiales</taxon>
        <taxon>Streptosporangiaceae</taxon>
        <taxon>Nonomuraea</taxon>
    </lineage>
</organism>
<dbReference type="AlphaFoldDB" id="A0A5C4WNU3"/>